<protein>
    <submittedName>
        <fullName evidence="4">Arylsulfatase A-like enzyme</fullName>
    </submittedName>
</protein>
<feature type="signal peptide" evidence="2">
    <location>
        <begin position="1"/>
        <end position="22"/>
    </location>
</feature>
<evidence type="ECO:0000256" key="2">
    <source>
        <dbReference type="SAM" id="SignalP"/>
    </source>
</evidence>
<evidence type="ECO:0000313" key="5">
    <source>
        <dbReference type="Proteomes" id="UP000295662"/>
    </source>
</evidence>
<dbReference type="PANTHER" id="PTHR43751">
    <property type="entry name" value="SULFATASE"/>
    <property type="match status" value="1"/>
</dbReference>
<feature type="chain" id="PRO_5020537526" evidence="2">
    <location>
        <begin position="23"/>
        <end position="457"/>
    </location>
</feature>
<name>A0A4R7SQA6_9BACT</name>
<evidence type="ECO:0000259" key="3">
    <source>
        <dbReference type="Pfam" id="PF00884"/>
    </source>
</evidence>
<dbReference type="AlphaFoldDB" id="A0A4R7SQA6"/>
<gene>
    <name evidence="4" type="ORF">EI77_00066</name>
</gene>
<dbReference type="Gene3D" id="3.40.720.10">
    <property type="entry name" value="Alkaline Phosphatase, subunit A"/>
    <property type="match status" value="1"/>
</dbReference>
<comment type="caution">
    <text evidence="4">The sequence shown here is derived from an EMBL/GenBank/DDBJ whole genome shotgun (WGS) entry which is preliminary data.</text>
</comment>
<dbReference type="PANTHER" id="PTHR43751:SF3">
    <property type="entry name" value="SULFATASE N-TERMINAL DOMAIN-CONTAINING PROTEIN"/>
    <property type="match status" value="1"/>
</dbReference>
<feature type="region of interest" description="Disordered" evidence="1">
    <location>
        <begin position="438"/>
        <end position="457"/>
    </location>
</feature>
<dbReference type="RefSeq" id="WP_166646926.1">
    <property type="nucleotide sequence ID" value="NZ_SOCA01000001.1"/>
</dbReference>
<proteinExistence type="predicted"/>
<dbReference type="InterPro" id="IPR000917">
    <property type="entry name" value="Sulfatase_N"/>
</dbReference>
<reference evidence="4 5" key="1">
    <citation type="submission" date="2019-03" db="EMBL/GenBank/DDBJ databases">
        <title>Genomic Encyclopedia of Archaeal and Bacterial Type Strains, Phase II (KMG-II): from individual species to whole genera.</title>
        <authorList>
            <person name="Goeker M."/>
        </authorList>
    </citation>
    <scope>NUCLEOTIDE SEQUENCE [LARGE SCALE GENOMIC DNA]</scope>
    <source>
        <strain evidence="4 5">ATCC 25309</strain>
    </source>
</reference>
<keyword evidence="2" id="KW-0732">Signal</keyword>
<evidence type="ECO:0000313" key="4">
    <source>
        <dbReference type="EMBL" id="TDU80769.1"/>
    </source>
</evidence>
<evidence type="ECO:0000256" key="1">
    <source>
        <dbReference type="SAM" id="MobiDB-lite"/>
    </source>
</evidence>
<accession>A0A4R7SQA6</accession>
<dbReference type="InterPro" id="IPR052701">
    <property type="entry name" value="GAG_Ulvan_Degrading_Sulfatases"/>
</dbReference>
<organism evidence="4 5">
    <name type="scientific">Prosthecobacter fusiformis</name>
    <dbReference type="NCBI Taxonomy" id="48464"/>
    <lineage>
        <taxon>Bacteria</taxon>
        <taxon>Pseudomonadati</taxon>
        <taxon>Verrucomicrobiota</taxon>
        <taxon>Verrucomicrobiia</taxon>
        <taxon>Verrucomicrobiales</taxon>
        <taxon>Verrucomicrobiaceae</taxon>
        <taxon>Prosthecobacter</taxon>
    </lineage>
</organism>
<sequence>MKPILHCLMLFAVTLIIAPVKAAPPNIIYILADDLGYGDLGSYGQKLTNTPRLDKMAAQGIRFIQHYAGAPSCHPSRCVLFTGKHAGHGRIRANSDLPLLPEDFTISQMMKKAGYATGGVGKWALGQQETTGAPWVKGMDEFLGYLDQTLAHSYYPDHLWKDGQRMEIPENKDGQRKVYSHDLFAEQSLDFIRRHKDGPFFFYAALTIPHAEMAVPEDSLAEYRGKWPEPKTFPGSKTYCPQDQPRAVRAAMITRMDRDIGRILDLLDELKIADNTLVMFSSDNGPITAGGSAPEFFDSNGPLRDLKFKLYEGGIRVPFIARWPGKIKAGAESKLVSDFADMMPTFAEVSGAEAVKGDGRSILPTLLGKDAEQEKREVFYWEAAPQQALRKGDWKIYRRAPNAPIELYDLSKDIGETTDLATSMPEKVAELEKLMMESRMESSEFPLAKKEKKKKKH</sequence>
<keyword evidence="5" id="KW-1185">Reference proteome</keyword>
<dbReference type="CDD" id="cd16145">
    <property type="entry name" value="ARS_like"/>
    <property type="match status" value="1"/>
</dbReference>
<dbReference type="Proteomes" id="UP000295662">
    <property type="component" value="Unassembled WGS sequence"/>
</dbReference>
<dbReference type="Gene3D" id="3.30.1120.10">
    <property type="match status" value="1"/>
</dbReference>
<dbReference type="SUPFAM" id="SSF53649">
    <property type="entry name" value="Alkaline phosphatase-like"/>
    <property type="match status" value="1"/>
</dbReference>
<dbReference type="Pfam" id="PF00884">
    <property type="entry name" value="Sulfatase"/>
    <property type="match status" value="1"/>
</dbReference>
<feature type="domain" description="Sulfatase N-terminal" evidence="3">
    <location>
        <begin position="25"/>
        <end position="351"/>
    </location>
</feature>
<dbReference type="EMBL" id="SOCA01000001">
    <property type="protein sequence ID" value="TDU80769.1"/>
    <property type="molecule type" value="Genomic_DNA"/>
</dbReference>
<dbReference type="InterPro" id="IPR017850">
    <property type="entry name" value="Alkaline_phosphatase_core_sf"/>
</dbReference>